<dbReference type="CDD" id="cd04732">
    <property type="entry name" value="HisA"/>
    <property type="match status" value="1"/>
</dbReference>
<reference evidence="15 16" key="1">
    <citation type="submission" date="2013-08" db="EMBL/GenBank/DDBJ databases">
        <authorList>
            <person name="Weinstock G."/>
            <person name="Sodergren E."/>
            <person name="Wylie T."/>
            <person name="Fulton L."/>
            <person name="Fulton R."/>
            <person name="Fronick C."/>
            <person name="O'Laughlin M."/>
            <person name="Godfrey J."/>
            <person name="Miner T."/>
            <person name="Herter B."/>
            <person name="Appelbaum E."/>
            <person name="Cordes M."/>
            <person name="Lek S."/>
            <person name="Wollam A."/>
            <person name="Pepin K.H."/>
            <person name="Palsikar V.B."/>
            <person name="Mitreva M."/>
            <person name="Wilson R.K."/>
        </authorList>
    </citation>
    <scope>NUCLEOTIDE SEQUENCE [LARGE SCALE GENOMIC DNA]</scope>
    <source>
        <strain evidence="15 16">ATCC 12856</strain>
    </source>
</reference>
<dbReference type="PANTHER" id="PTHR43090">
    <property type="entry name" value="1-(5-PHOSPHORIBOSYL)-5-[(5-PHOSPHORIBOSYLAMINO)METHYLIDENEAMINO] IMIDAZOLE-4-CARBOXAMIDE ISOMERASE"/>
    <property type="match status" value="1"/>
</dbReference>
<dbReference type="Gene3D" id="3.20.20.70">
    <property type="entry name" value="Aldolase class I"/>
    <property type="match status" value="1"/>
</dbReference>
<evidence type="ECO:0000256" key="7">
    <source>
        <dbReference type="ARBA" id="ARBA00022490"/>
    </source>
</evidence>
<dbReference type="InterPro" id="IPR006063">
    <property type="entry name" value="HisA_bact_arch"/>
</dbReference>
<feature type="active site" description="Proton donor" evidence="12">
    <location>
        <position position="148"/>
    </location>
</feature>
<evidence type="ECO:0000256" key="12">
    <source>
        <dbReference type="HAMAP-Rule" id="MF_01014"/>
    </source>
</evidence>
<dbReference type="InterPro" id="IPR044524">
    <property type="entry name" value="Isoase_HisA-like"/>
</dbReference>
<evidence type="ECO:0000256" key="5">
    <source>
        <dbReference type="ARBA" id="ARBA00012550"/>
    </source>
</evidence>
<sequence length="262" mass="28483">MPNDSYQINEQQRGSREMSFIIYPAIDIRGGKCVRLLQGDYNQETVYGDSPTEMAKQWASQGAEWIHLVDLDGAKAGQPMNDEIVLEIARTLDVPVQIGGGLRRMEDIDRYIEGGVSRIILGTAAIQDQPFTERVLDAYGDKVAIGIDARDGYVATHGWLETSEVTAEQLAKVLIAKGAETFIYTDISRDGTLEGPNTEAIVQLARATGKNVIASGGVSVEQDLLELAQYAGDGVGGAIVGKALYTERVNLPQALKRIREDV</sequence>
<evidence type="ECO:0000256" key="11">
    <source>
        <dbReference type="ARBA" id="ARBA00030547"/>
    </source>
</evidence>
<dbReference type="Proteomes" id="UP000016511">
    <property type="component" value="Unassembled WGS sequence"/>
</dbReference>
<accession>U1WQB1</accession>
<comment type="caution">
    <text evidence="15">The sequence shown here is derived from an EMBL/GenBank/DDBJ whole genome shotgun (WGS) entry which is preliminary data.</text>
</comment>
<dbReference type="HOGENOM" id="CLU_048577_1_1_9"/>
<comment type="subcellular location">
    <subcellularLocation>
        <location evidence="2 12 14">Cytoplasm</location>
    </subcellularLocation>
</comment>
<dbReference type="NCBIfam" id="TIGR00007">
    <property type="entry name" value="1-(5-phosphoribosyl)-5-[(5-phosphoribosylamino)methylideneamino]imidazole-4-carboxamide isomerase"/>
    <property type="match status" value="1"/>
</dbReference>
<dbReference type="AlphaFoldDB" id="U1WQB1"/>
<dbReference type="eggNOG" id="COG0106">
    <property type="taxonomic scope" value="Bacteria"/>
</dbReference>
<dbReference type="PANTHER" id="PTHR43090:SF2">
    <property type="entry name" value="1-(5-PHOSPHORIBOSYL)-5-[(5-PHOSPHORIBOSYLAMINO)METHYLIDENEAMINO] IMIDAZOLE-4-CARBOXAMIDE ISOMERASE"/>
    <property type="match status" value="1"/>
</dbReference>
<dbReference type="EC" id="5.3.1.16" evidence="5 12"/>
<dbReference type="GO" id="GO:0005737">
    <property type="term" value="C:cytoplasm"/>
    <property type="evidence" value="ECO:0007669"/>
    <property type="project" value="UniProtKB-SubCell"/>
</dbReference>
<comment type="pathway">
    <text evidence="3 12 14">Amino-acid biosynthesis; L-histidine biosynthesis; L-histidine from 5-phospho-alpha-D-ribose 1-diphosphate: step 4/9.</text>
</comment>
<gene>
    <name evidence="12" type="primary">hisA</name>
    <name evidence="15" type="ORF">HMPREF0083_06000</name>
</gene>
<evidence type="ECO:0000256" key="4">
    <source>
        <dbReference type="ARBA" id="ARBA00009667"/>
    </source>
</evidence>
<dbReference type="Pfam" id="PF00977">
    <property type="entry name" value="His_biosynth"/>
    <property type="match status" value="1"/>
</dbReference>
<dbReference type="InterPro" id="IPR023016">
    <property type="entry name" value="HisA/PriA"/>
</dbReference>
<keyword evidence="8 12" id="KW-0028">Amino-acid biosynthesis</keyword>
<dbReference type="InterPro" id="IPR006062">
    <property type="entry name" value="His_biosynth"/>
</dbReference>
<dbReference type="GO" id="GO:0000105">
    <property type="term" value="P:L-histidine biosynthetic process"/>
    <property type="evidence" value="ECO:0007669"/>
    <property type="project" value="UniProtKB-UniRule"/>
</dbReference>
<feature type="active site" description="Proton acceptor" evidence="12">
    <location>
        <position position="27"/>
    </location>
</feature>
<dbReference type="SUPFAM" id="SSF51366">
    <property type="entry name" value="Ribulose-phoshate binding barrel"/>
    <property type="match status" value="1"/>
</dbReference>
<evidence type="ECO:0000313" key="16">
    <source>
        <dbReference type="Proteomes" id="UP000016511"/>
    </source>
</evidence>
<evidence type="ECO:0000256" key="1">
    <source>
        <dbReference type="ARBA" id="ARBA00000901"/>
    </source>
</evidence>
<evidence type="ECO:0000256" key="14">
    <source>
        <dbReference type="RuleBase" id="RU003658"/>
    </source>
</evidence>
<name>U1WQB1_ANEAE</name>
<evidence type="ECO:0000256" key="6">
    <source>
        <dbReference type="ARBA" id="ARBA00018464"/>
    </source>
</evidence>
<evidence type="ECO:0000256" key="9">
    <source>
        <dbReference type="ARBA" id="ARBA00023102"/>
    </source>
</evidence>
<dbReference type="InterPro" id="IPR011060">
    <property type="entry name" value="RibuloseP-bd_barrel"/>
</dbReference>
<evidence type="ECO:0000313" key="15">
    <source>
        <dbReference type="EMBL" id="ERI04488.1"/>
    </source>
</evidence>
<organism evidence="15 16">
    <name type="scientific">Aneurinibacillus aneurinilyticus ATCC 12856</name>
    <dbReference type="NCBI Taxonomy" id="649747"/>
    <lineage>
        <taxon>Bacteria</taxon>
        <taxon>Bacillati</taxon>
        <taxon>Bacillota</taxon>
        <taxon>Bacilli</taxon>
        <taxon>Bacillales</taxon>
        <taxon>Paenibacillaceae</taxon>
        <taxon>Aneurinibacillus group</taxon>
        <taxon>Aneurinibacillus</taxon>
    </lineage>
</organism>
<evidence type="ECO:0000256" key="3">
    <source>
        <dbReference type="ARBA" id="ARBA00005133"/>
    </source>
</evidence>
<evidence type="ECO:0000256" key="10">
    <source>
        <dbReference type="ARBA" id="ARBA00023235"/>
    </source>
</evidence>
<dbReference type="GO" id="GO:0003949">
    <property type="term" value="F:1-(5-phosphoribosyl)-5-[(5-phosphoribosylamino)methylideneamino]imidazole-4-carboxamide isomerase activity"/>
    <property type="evidence" value="ECO:0007669"/>
    <property type="project" value="UniProtKB-UniRule"/>
</dbReference>
<comment type="catalytic activity">
    <reaction evidence="1 12 14">
        <text>1-(5-phospho-beta-D-ribosyl)-5-[(5-phospho-beta-D-ribosylamino)methylideneamino]imidazole-4-carboxamide = 5-[(5-phospho-1-deoxy-D-ribulos-1-ylimino)methylamino]-1-(5-phospho-beta-D-ribosyl)imidazole-4-carboxamide</text>
        <dbReference type="Rhea" id="RHEA:15469"/>
        <dbReference type="ChEBI" id="CHEBI:58435"/>
        <dbReference type="ChEBI" id="CHEBI:58525"/>
        <dbReference type="EC" id="5.3.1.16"/>
    </reaction>
</comment>
<dbReference type="InterPro" id="IPR013785">
    <property type="entry name" value="Aldolase_TIM"/>
</dbReference>
<dbReference type="PATRIC" id="fig|649747.3.peg.5367"/>
<dbReference type="HAMAP" id="MF_01014">
    <property type="entry name" value="HisA"/>
    <property type="match status" value="1"/>
</dbReference>
<keyword evidence="16" id="KW-1185">Reference proteome</keyword>
<dbReference type="STRING" id="649747.HMPREF0083_06000"/>
<evidence type="ECO:0000256" key="2">
    <source>
        <dbReference type="ARBA" id="ARBA00004496"/>
    </source>
</evidence>
<proteinExistence type="inferred from homology"/>
<keyword evidence="10 12" id="KW-0413">Isomerase</keyword>
<evidence type="ECO:0000256" key="13">
    <source>
        <dbReference type="RuleBase" id="RU003657"/>
    </source>
</evidence>
<dbReference type="FunFam" id="3.20.20.70:FF:000009">
    <property type="entry name" value="1-(5-phosphoribosyl)-5-[(5-phosphoribosylamino)methylideneamino] imidazole-4-carboxamide isomerase"/>
    <property type="match status" value="1"/>
</dbReference>
<comment type="similarity">
    <text evidence="4 12 13">Belongs to the HisA/HisF family.</text>
</comment>
<dbReference type="UniPathway" id="UPA00031">
    <property type="reaction ID" value="UER00009"/>
</dbReference>
<keyword evidence="9 12" id="KW-0368">Histidine biosynthesis</keyword>
<evidence type="ECO:0000256" key="8">
    <source>
        <dbReference type="ARBA" id="ARBA00022605"/>
    </source>
</evidence>
<dbReference type="EMBL" id="AWSJ01000381">
    <property type="protein sequence ID" value="ERI04488.1"/>
    <property type="molecule type" value="Genomic_DNA"/>
</dbReference>
<dbReference type="GO" id="GO:0000162">
    <property type="term" value="P:L-tryptophan biosynthetic process"/>
    <property type="evidence" value="ECO:0007669"/>
    <property type="project" value="TreeGrafter"/>
</dbReference>
<protein>
    <recommendedName>
        <fullName evidence="6 12">1-(5-phosphoribosyl)-5-[(5-phosphoribosylamino)methylideneamino] imidazole-4-carboxamide isomerase</fullName>
        <ecNumber evidence="5 12">5.3.1.16</ecNumber>
    </recommendedName>
    <alternativeName>
        <fullName evidence="11 12">Phosphoribosylformimino-5-aminoimidazole carboxamide ribotide isomerase</fullName>
    </alternativeName>
</protein>
<keyword evidence="7 12" id="KW-0963">Cytoplasm</keyword>